<organism evidence="2 3">
    <name type="scientific">Romanomermis culicivorax</name>
    <name type="common">Nematode worm</name>
    <dbReference type="NCBI Taxonomy" id="13658"/>
    <lineage>
        <taxon>Eukaryota</taxon>
        <taxon>Metazoa</taxon>
        <taxon>Ecdysozoa</taxon>
        <taxon>Nematoda</taxon>
        <taxon>Enoplea</taxon>
        <taxon>Dorylaimia</taxon>
        <taxon>Mermithida</taxon>
        <taxon>Mermithoidea</taxon>
        <taxon>Mermithidae</taxon>
        <taxon>Romanomermis</taxon>
    </lineage>
</organism>
<evidence type="ECO:0000313" key="3">
    <source>
        <dbReference type="WBParaSite" id="nRc.2.0.1.t06321-RA"/>
    </source>
</evidence>
<dbReference type="Proteomes" id="UP000887565">
    <property type="component" value="Unplaced"/>
</dbReference>
<keyword evidence="2" id="KW-1185">Reference proteome</keyword>
<sequence length="58" mass="6104">DEDDADNSSDGASCSSFVGGKRPNLTSTISKLASFSSPRILDSDCSADNNVVEMIDDF</sequence>
<evidence type="ECO:0000313" key="2">
    <source>
        <dbReference type="Proteomes" id="UP000887565"/>
    </source>
</evidence>
<dbReference type="AlphaFoldDB" id="A0A915HYH4"/>
<protein>
    <submittedName>
        <fullName evidence="3">Uncharacterized protein</fullName>
    </submittedName>
</protein>
<name>A0A915HYH4_ROMCU</name>
<proteinExistence type="predicted"/>
<feature type="region of interest" description="Disordered" evidence="1">
    <location>
        <begin position="1"/>
        <end position="22"/>
    </location>
</feature>
<dbReference type="WBParaSite" id="nRc.2.0.1.t06321-RA">
    <property type="protein sequence ID" value="nRc.2.0.1.t06321-RA"/>
    <property type="gene ID" value="nRc.2.0.1.g06321"/>
</dbReference>
<evidence type="ECO:0000256" key="1">
    <source>
        <dbReference type="SAM" id="MobiDB-lite"/>
    </source>
</evidence>
<reference evidence="3" key="1">
    <citation type="submission" date="2022-11" db="UniProtKB">
        <authorList>
            <consortium name="WormBaseParasite"/>
        </authorList>
    </citation>
    <scope>IDENTIFICATION</scope>
</reference>
<accession>A0A915HYH4</accession>